<dbReference type="InterPro" id="IPR029048">
    <property type="entry name" value="HSP70_C_sf"/>
</dbReference>
<evidence type="ECO:0000256" key="6">
    <source>
        <dbReference type="RuleBase" id="RU003322"/>
    </source>
</evidence>
<dbReference type="Gene3D" id="3.30.30.30">
    <property type="match status" value="1"/>
</dbReference>
<evidence type="ECO:0000313" key="8">
    <source>
        <dbReference type="EMBL" id="OKP03808.1"/>
    </source>
</evidence>
<comment type="caution">
    <text evidence="8">The sequence shown here is derived from an EMBL/GenBank/DDBJ whole genome shotgun (WGS) entry which is preliminary data.</text>
</comment>
<gene>
    <name evidence="8" type="ORF">PENSUB_6817</name>
</gene>
<proteinExistence type="inferred from homology"/>
<dbReference type="InterPro" id="IPR043129">
    <property type="entry name" value="ATPase_NBD"/>
</dbReference>
<name>A0A1Q5TU92_9EURO</name>
<dbReference type="InterPro" id="IPR013126">
    <property type="entry name" value="Hsp_70_fam"/>
</dbReference>
<dbReference type="GO" id="GO:0005524">
    <property type="term" value="F:ATP binding"/>
    <property type="evidence" value="ECO:0007669"/>
    <property type="project" value="UniProtKB-KW"/>
</dbReference>
<dbReference type="Gene3D" id="2.60.34.10">
    <property type="entry name" value="Substrate Binding Domain Of DNAk, Chain A, domain 1"/>
    <property type="match status" value="1"/>
</dbReference>
<evidence type="ECO:0000256" key="2">
    <source>
        <dbReference type="ARBA" id="ARBA00018181"/>
    </source>
</evidence>
<evidence type="ECO:0000256" key="1">
    <source>
        <dbReference type="ARBA" id="ARBA00007381"/>
    </source>
</evidence>
<dbReference type="PROSITE" id="PS00297">
    <property type="entry name" value="HSP70_1"/>
    <property type="match status" value="1"/>
</dbReference>
<dbReference type="SUPFAM" id="SSF100934">
    <property type="entry name" value="Heat shock protein 70kD (HSP70), C-terminal subdomain"/>
    <property type="match status" value="1"/>
</dbReference>
<dbReference type="CDD" id="cd10233">
    <property type="entry name" value="ASKHA_NBD_HSP70_HSPA1"/>
    <property type="match status" value="1"/>
</dbReference>
<dbReference type="Gene3D" id="3.90.640.10">
    <property type="entry name" value="Actin, Chain A, domain 4"/>
    <property type="match status" value="1"/>
</dbReference>
<dbReference type="FunFam" id="2.60.34.10:FF:000002">
    <property type="entry name" value="Heat shock 70 kDa"/>
    <property type="match status" value="1"/>
</dbReference>
<dbReference type="InterPro" id="IPR029047">
    <property type="entry name" value="HSP70_peptide-bd_sf"/>
</dbReference>
<dbReference type="GO" id="GO:0140662">
    <property type="term" value="F:ATP-dependent protein folding chaperone"/>
    <property type="evidence" value="ECO:0007669"/>
    <property type="project" value="InterPro"/>
</dbReference>
<evidence type="ECO:0000256" key="7">
    <source>
        <dbReference type="SAM" id="MobiDB-lite"/>
    </source>
</evidence>
<comment type="similarity">
    <text evidence="1 6">Belongs to the heat shock protein 70 family.</text>
</comment>
<dbReference type="Gene3D" id="1.20.1270.10">
    <property type="match status" value="1"/>
</dbReference>
<dbReference type="PROSITE" id="PS00329">
    <property type="entry name" value="HSP70_2"/>
    <property type="match status" value="1"/>
</dbReference>
<dbReference type="SUPFAM" id="SSF100920">
    <property type="entry name" value="Heat shock protein 70kD (HSP70), peptide-binding domain"/>
    <property type="match status" value="1"/>
</dbReference>
<dbReference type="AlphaFoldDB" id="A0A1Q5TU92"/>
<reference evidence="8 9" key="1">
    <citation type="submission" date="2016-10" db="EMBL/GenBank/DDBJ databases">
        <title>Genome sequence of the ascomycete fungus Penicillium subrubescens.</title>
        <authorList>
            <person name="De Vries R.P."/>
            <person name="Peng M."/>
            <person name="Dilokpimol A."/>
            <person name="Hilden K."/>
            <person name="Makela M.R."/>
            <person name="Grigoriev I."/>
            <person name="Riley R."/>
            <person name="Granchi Z."/>
        </authorList>
    </citation>
    <scope>NUCLEOTIDE SEQUENCE [LARGE SCALE GENOMIC DNA]</scope>
    <source>
        <strain evidence="8 9">CBS 132785</strain>
    </source>
</reference>
<keyword evidence="9" id="KW-1185">Reference proteome</keyword>
<keyword evidence="3 6" id="KW-0547">Nucleotide-binding</keyword>
<keyword evidence="5 8" id="KW-0346">Stress response</keyword>
<dbReference type="FunFam" id="3.30.420.40:FF:000026">
    <property type="entry name" value="Heat shock protein 70"/>
    <property type="match status" value="1"/>
</dbReference>
<dbReference type="SUPFAM" id="SSF53067">
    <property type="entry name" value="Actin-like ATPase domain"/>
    <property type="match status" value="2"/>
</dbReference>
<dbReference type="Gene3D" id="3.30.420.40">
    <property type="match status" value="2"/>
</dbReference>
<evidence type="ECO:0000256" key="5">
    <source>
        <dbReference type="ARBA" id="ARBA00023016"/>
    </source>
</evidence>
<keyword evidence="4 6" id="KW-0067">ATP-binding</keyword>
<evidence type="ECO:0000256" key="4">
    <source>
        <dbReference type="ARBA" id="ARBA00022840"/>
    </source>
</evidence>
<protein>
    <recommendedName>
        <fullName evidence="2">Heat shock 70 kDa protein</fullName>
    </recommendedName>
</protein>
<organism evidence="8 9">
    <name type="scientific">Penicillium subrubescens</name>
    <dbReference type="NCBI Taxonomy" id="1316194"/>
    <lineage>
        <taxon>Eukaryota</taxon>
        <taxon>Fungi</taxon>
        <taxon>Dikarya</taxon>
        <taxon>Ascomycota</taxon>
        <taxon>Pezizomycotina</taxon>
        <taxon>Eurotiomycetes</taxon>
        <taxon>Eurotiomycetidae</taxon>
        <taxon>Eurotiales</taxon>
        <taxon>Aspergillaceae</taxon>
        <taxon>Penicillium</taxon>
    </lineage>
</organism>
<dbReference type="InterPro" id="IPR018181">
    <property type="entry name" value="Heat_shock_70_CS"/>
</dbReference>
<dbReference type="FunFam" id="3.90.640.10:FF:000002">
    <property type="entry name" value="Heat shock 70 kDa"/>
    <property type="match status" value="1"/>
</dbReference>
<dbReference type="PANTHER" id="PTHR19375">
    <property type="entry name" value="HEAT SHOCK PROTEIN 70KDA"/>
    <property type="match status" value="1"/>
</dbReference>
<dbReference type="NCBIfam" id="NF001413">
    <property type="entry name" value="PRK00290.1"/>
    <property type="match status" value="1"/>
</dbReference>
<evidence type="ECO:0000313" key="9">
    <source>
        <dbReference type="Proteomes" id="UP000186955"/>
    </source>
</evidence>
<sequence length="634" mass="69375">MAPAVGIDLGTTYSCVGVFRDDRIEIIANDQGNRTTPSFVAFTDSERLIGDAAKNQVAMNPHNTVFDAKRLIGRRFEDAEVQADMKHWPFKVVDKATKPIIEVEFKGEAKQFTPEEVSAMILVKMRETAEAYLGGTVNNAVITVPAYFNDSQRQATKDAGLIAGLNVLRIINEPTAAAIAYGLDKKVEGERNVLIFDLGGGTFDVSLLTIEEGIFEVKSTAGDTHLGGEDFDNRLVNHFVNEFKRKHKKDLTSNARALRRLRTACERAKRTLSSAAQTSIEIDSLFEGIDFYTSITRARFEELCQDLFRSTMEPVERVLRDAKIDKASVHEIVLVGGSTRIPKIQKLVSDFFNKDANKSINPDEAVAYGAAVQAAILSGDTSSKSTNEILLLDVAPLSLGIETAGGVMTPLIKRNTTIPTKKSETFSTYSDNQPGVLIQVFEGERARTKDNNLLGKFELTGIPPAPRGVPQIEVIFDLDANGIMNVSAVEKGTGKTNKITITNDKGRLSKEEIERMLAEAEKYKAEDEAEAGRIQAKNGLESYAYSLKNTLSEGKLQISEEDKKKVDDKINEVISWLDNNQTAEKDEYESQQKELEGVANPIISAAYGGAAPGGAPGAAPRSADDVEEKPEELD</sequence>
<dbReference type="Proteomes" id="UP000186955">
    <property type="component" value="Unassembled WGS sequence"/>
</dbReference>
<feature type="compositionally biased region" description="Acidic residues" evidence="7">
    <location>
        <begin position="625"/>
        <end position="634"/>
    </location>
</feature>
<dbReference type="FunFam" id="3.30.420.40:FF:000172">
    <property type="entry name" value="Heat shock 70 kDa protein"/>
    <property type="match status" value="2"/>
</dbReference>
<dbReference type="STRING" id="1316194.A0A1Q5TU92"/>
<dbReference type="FunFam" id="1.20.1270.10:FF:000016">
    <property type="entry name" value="Heat shock protein 70"/>
    <property type="match status" value="1"/>
</dbReference>
<evidence type="ECO:0000256" key="3">
    <source>
        <dbReference type="ARBA" id="ARBA00022741"/>
    </source>
</evidence>
<dbReference type="PROSITE" id="PS01036">
    <property type="entry name" value="HSP70_3"/>
    <property type="match status" value="1"/>
</dbReference>
<dbReference type="Pfam" id="PF00012">
    <property type="entry name" value="HSP70"/>
    <property type="match status" value="1"/>
</dbReference>
<feature type="region of interest" description="Disordered" evidence="7">
    <location>
        <begin position="605"/>
        <end position="634"/>
    </location>
</feature>
<accession>A0A1Q5TU92</accession>
<dbReference type="PRINTS" id="PR00301">
    <property type="entry name" value="HEATSHOCK70"/>
</dbReference>
<dbReference type="FunFam" id="3.30.30.30:FF:000001">
    <property type="entry name" value="heat shock 70 kDa protein-like"/>
    <property type="match status" value="1"/>
</dbReference>
<dbReference type="EMBL" id="MNBE01000615">
    <property type="protein sequence ID" value="OKP03808.1"/>
    <property type="molecule type" value="Genomic_DNA"/>
</dbReference>